<keyword evidence="2" id="KW-0808">Transferase</keyword>
<dbReference type="Proteomes" id="UP000243217">
    <property type="component" value="Unassembled WGS sequence"/>
</dbReference>
<dbReference type="PANTHER" id="PTHR44329">
    <property type="entry name" value="SERINE/THREONINE-PROTEIN KINASE TNNI3K-RELATED"/>
    <property type="match status" value="1"/>
</dbReference>
<gene>
    <name evidence="9" type="ORF">THRCLA_00139</name>
</gene>
<feature type="transmembrane region" description="Helical" evidence="7">
    <location>
        <begin position="166"/>
        <end position="184"/>
    </location>
</feature>
<dbReference type="PROSITE" id="PS50011">
    <property type="entry name" value="PROTEIN_KINASE_DOM"/>
    <property type="match status" value="1"/>
</dbReference>
<dbReference type="STRING" id="74557.A0A1W0AC58"/>
<feature type="domain" description="Protein kinase" evidence="8">
    <location>
        <begin position="296"/>
        <end position="574"/>
    </location>
</feature>
<feature type="transmembrane region" description="Helical" evidence="7">
    <location>
        <begin position="196"/>
        <end position="217"/>
    </location>
</feature>
<feature type="transmembrane region" description="Helical" evidence="7">
    <location>
        <begin position="134"/>
        <end position="154"/>
    </location>
</feature>
<evidence type="ECO:0000256" key="4">
    <source>
        <dbReference type="ARBA" id="ARBA00022777"/>
    </source>
</evidence>
<evidence type="ECO:0000313" key="9">
    <source>
        <dbReference type="EMBL" id="OQS07872.1"/>
    </source>
</evidence>
<dbReference type="InterPro" id="IPR051681">
    <property type="entry name" value="Ser/Thr_Kinases-Pseudokinases"/>
</dbReference>
<dbReference type="SMART" id="SM00220">
    <property type="entry name" value="S_TKc"/>
    <property type="match status" value="1"/>
</dbReference>
<evidence type="ECO:0000259" key="8">
    <source>
        <dbReference type="PROSITE" id="PS50011"/>
    </source>
</evidence>
<dbReference type="InterPro" id="IPR011009">
    <property type="entry name" value="Kinase-like_dom_sf"/>
</dbReference>
<keyword evidence="3 6" id="KW-0547">Nucleotide-binding</keyword>
<dbReference type="InterPro" id="IPR036388">
    <property type="entry name" value="WH-like_DNA-bd_sf"/>
</dbReference>
<dbReference type="InterPro" id="IPR017441">
    <property type="entry name" value="Protein_kinase_ATP_BS"/>
</dbReference>
<dbReference type="GO" id="GO:0005524">
    <property type="term" value="F:ATP binding"/>
    <property type="evidence" value="ECO:0007669"/>
    <property type="project" value="UniProtKB-UniRule"/>
</dbReference>
<proteinExistence type="predicted"/>
<keyword evidence="7" id="KW-1133">Transmembrane helix</keyword>
<dbReference type="EMBL" id="JNBS01000045">
    <property type="protein sequence ID" value="OQS07872.1"/>
    <property type="molecule type" value="Genomic_DNA"/>
</dbReference>
<evidence type="ECO:0000256" key="7">
    <source>
        <dbReference type="SAM" id="Phobius"/>
    </source>
</evidence>
<dbReference type="PANTHER" id="PTHR44329:SF288">
    <property type="entry name" value="MITOGEN-ACTIVATED PROTEIN KINASE KINASE KINASE 20"/>
    <property type="match status" value="1"/>
</dbReference>
<feature type="transmembrane region" description="Helical" evidence="7">
    <location>
        <begin position="109"/>
        <end position="127"/>
    </location>
</feature>
<keyword evidence="4 9" id="KW-0418">Kinase</keyword>
<protein>
    <submittedName>
        <fullName evidence="9">Kinase</fullName>
    </submittedName>
</protein>
<dbReference type="OrthoDB" id="10261027at2759"/>
<keyword evidence="10" id="KW-1185">Reference proteome</keyword>
<dbReference type="InterPro" id="IPR001245">
    <property type="entry name" value="Ser-Thr/Tyr_kinase_cat_dom"/>
</dbReference>
<keyword evidence="1" id="KW-0723">Serine/threonine-protein kinase</keyword>
<comment type="caution">
    <text evidence="9">The sequence shown here is derived from an EMBL/GenBank/DDBJ whole genome shotgun (WGS) entry which is preliminary data.</text>
</comment>
<evidence type="ECO:0000256" key="2">
    <source>
        <dbReference type="ARBA" id="ARBA00022679"/>
    </source>
</evidence>
<dbReference type="InterPro" id="IPR008271">
    <property type="entry name" value="Ser/Thr_kinase_AS"/>
</dbReference>
<keyword evidence="7" id="KW-0812">Transmembrane</keyword>
<dbReference type="InterPro" id="IPR000719">
    <property type="entry name" value="Prot_kinase_dom"/>
</dbReference>
<sequence length="725" mass="81285">MAVEHDSEDGDEGHENVFFQGKYQRFLLVNCIGYAITLVLALVLVLYLRRTRRSAYTGSTEAMQKVVLPSFEPLLWAVCAISGISTLYVFLTMITNIRLSNDPSMTLQMLYQGRQTLYYLIVVFMMQKSVTFKALLIALLVALLFSAFQIVLLLSIQRVSHSSADIAQGIYLGSITLFFAYIFIYPPPYRASKFTWRLYSGFILMYYATVFAYIALFDYGAPTAGTIVVFITSVWSALLPYFIWKLLLADTQYWRSFAKDALQSNEETSSHDIVTAQGLQVLVQVHQQEVIDFAHLQLQNKIGVGASSVVYSGFLRSRQPVAIKVYTPSTISKATISEFSKETALCALFNHPNIAFFFGMCVSPPSICLVFELCTSSLDLVLSETNTPGMDMLWPQLGYMLDAARAVSYLHSFSPPFVHRDIKPANFLLDANHVVKLTDFGESRNTATWVSSFGVKGTKASKTMTVRGTADYMAPEIIEGKRGKATYSESADIYSLAVTFWDILNPGREKYPKCNSNYFLIYDMVLDGQRPPIDPEMHPTLQNILENGWNSSPEYRPSANSIVQQLESLQHDNLAQVASRLMQLLRYVKNSTEGGKMDKLIVCGEALSNCLVDYGYASCVPQAVRFGNALMDTGYLHHIKHTKPFDNTSSTYYFDNKAIQSALAKQENVHENALCMCTKLAQGHFGMTKTTLFCTRPRMPSHHHTLTMHLLNDIGDEEAVVVSCP</sequence>
<evidence type="ECO:0000313" key="10">
    <source>
        <dbReference type="Proteomes" id="UP000243217"/>
    </source>
</evidence>
<name>A0A1W0AC58_9STRA</name>
<dbReference type="GO" id="GO:0004674">
    <property type="term" value="F:protein serine/threonine kinase activity"/>
    <property type="evidence" value="ECO:0007669"/>
    <property type="project" value="UniProtKB-KW"/>
</dbReference>
<feature type="binding site" evidence="6">
    <location>
        <position position="324"/>
    </location>
    <ligand>
        <name>ATP</name>
        <dbReference type="ChEBI" id="CHEBI:30616"/>
    </ligand>
</feature>
<feature type="transmembrane region" description="Helical" evidence="7">
    <location>
        <begin position="74"/>
        <end position="97"/>
    </location>
</feature>
<dbReference type="Gene3D" id="1.10.10.10">
    <property type="entry name" value="Winged helix-like DNA-binding domain superfamily/Winged helix DNA-binding domain"/>
    <property type="match status" value="1"/>
</dbReference>
<evidence type="ECO:0000256" key="3">
    <source>
        <dbReference type="ARBA" id="ARBA00022741"/>
    </source>
</evidence>
<dbReference type="PROSITE" id="PS00108">
    <property type="entry name" value="PROTEIN_KINASE_ST"/>
    <property type="match status" value="1"/>
</dbReference>
<feature type="transmembrane region" description="Helical" evidence="7">
    <location>
        <begin position="223"/>
        <end position="244"/>
    </location>
</feature>
<dbReference type="Pfam" id="PF07714">
    <property type="entry name" value="PK_Tyr_Ser-Thr"/>
    <property type="match status" value="1"/>
</dbReference>
<feature type="transmembrane region" description="Helical" evidence="7">
    <location>
        <begin position="26"/>
        <end position="48"/>
    </location>
</feature>
<evidence type="ECO:0000256" key="5">
    <source>
        <dbReference type="ARBA" id="ARBA00022840"/>
    </source>
</evidence>
<dbReference type="AlphaFoldDB" id="A0A1W0AC58"/>
<accession>A0A1W0AC58</accession>
<keyword evidence="5 6" id="KW-0067">ATP-binding</keyword>
<evidence type="ECO:0000256" key="6">
    <source>
        <dbReference type="PROSITE-ProRule" id="PRU10141"/>
    </source>
</evidence>
<evidence type="ECO:0000256" key="1">
    <source>
        <dbReference type="ARBA" id="ARBA00022527"/>
    </source>
</evidence>
<dbReference type="SUPFAM" id="SSF56112">
    <property type="entry name" value="Protein kinase-like (PK-like)"/>
    <property type="match status" value="1"/>
</dbReference>
<keyword evidence="7" id="KW-0472">Membrane</keyword>
<reference evidence="9 10" key="1">
    <citation type="journal article" date="2014" name="Genome Biol. Evol.">
        <title>The secreted proteins of Achlya hypogyna and Thraustotheca clavata identify the ancestral oomycete secretome and reveal gene acquisitions by horizontal gene transfer.</title>
        <authorList>
            <person name="Misner I."/>
            <person name="Blouin N."/>
            <person name="Leonard G."/>
            <person name="Richards T.A."/>
            <person name="Lane C.E."/>
        </authorList>
    </citation>
    <scope>NUCLEOTIDE SEQUENCE [LARGE SCALE GENOMIC DNA]</scope>
    <source>
        <strain evidence="9 10">ATCC 34112</strain>
    </source>
</reference>
<organism evidence="9 10">
    <name type="scientific">Thraustotheca clavata</name>
    <dbReference type="NCBI Taxonomy" id="74557"/>
    <lineage>
        <taxon>Eukaryota</taxon>
        <taxon>Sar</taxon>
        <taxon>Stramenopiles</taxon>
        <taxon>Oomycota</taxon>
        <taxon>Saprolegniomycetes</taxon>
        <taxon>Saprolegniales</taxon>
        <taxon>Achlyaceae</taxon>
        <taxon>Thraustotheca</taxon>
    </lineage>
</organism>
<dbReference type="InterPro" id="IPR036390">
    <property type="entry name" value="WH_DNA-bd_sf"/>
</dbReference>
<dbReference type="PROSITE" id="PS00107">
    <property type="entry name" value="PROTEIN_KINASE_ATP"/>
    <property type="match status" value="1"/>
</dbReference>
<dbReference type="SUPFAM" id="SSF46785">
    <property type="entry name" value="Winged helix' DNA-binding domain"/>
    <property type="match status" value="1"/>
</dbReference>
<dbReference type="Gene3D" id="1.10.510.10">
    <property type="entry name" value="Transferase(Phosphotransferase) domain 1"/>
    <property type="match status" value="1"/>
</dbReference>